<protein>
    <submittedName>
        <fullName evidence="3">Uncharacterized protein</fullName>
    </submittedName>
</protein>
<comment type="caution">
    <text evidence="3">The sequence shown here is derived from an EMBL/GenBank/DDBJ whole genome shotgun (WGS) entry which is preliminary data.</text>
</comment>
<organism evidence="3 4">
    <name type="scientific">Galdieria yellowstonensis</name>
    <dbReference type="NCBI Taxonomy" id="3028027"/>
    <lineage>
        <taxon>Eukaryota</taxon>
        <taxon>Rhodophyta</taxon>
        <taxon>Bangiophyceae</taxon>
        <taxon>Galdieriales</taxon>
        <taxon>Galdieriaceae</taxon>
        <taxon>Galdieria</taxon>
    </lineage>
</organism>
<dbReference type="InterPro" id="IPR023222">
    <property type="entry name" value="PsbQ-like_dom_sf"/>
</dbReference>
<keyword evidence="4" id="KW-1185">Reference proteome</keyword>
<feature type="chain" id="PRO_5043406959" evidence="2">
    <location>
        <begin position="23"/>
        <end position="169"/>
    </location>
</feature>
<dbReference type="EMBL" id="JANCYU010000054">
    <property type="protein sequence ID" value="KAK4527650.1"/>
    <property type="molecule type" value="Genomic_DNA"/>
</dbReference>
<reference evidence="3 4" key="1">
    <citation type="submission" date="2022-07" db="EMBL/GenBank/DDBJ databases">
        <title>Genome-wide signatures of adaptation to extreme environments.</title>
        <authorList>
            <person name="Cho C.H."/>
            <person name="Yoon H.S."/>
        </authorList>
    </citation>
    <scope>NUCLEOTIDE SEQUENCE [LARGE SCALE GENOMIC DNA]</scope>
    <source>
        <strain evidence="3 4">108.79 E11</strain>
    </source>
</reference>
<feature type="signal peptide" evidence="2">
    <location>
        <begin position="1"/>
        <end position="22"/>
    </location>
</feature>
<dbReference type="Proteomes" id="UP001300502">
    <property type="component" value="Unassembled WGS sequence"/>
</dbReference>
<evidence type="ECO:0000256" key="2">
    <source>
        <dbReference type="SAM" id="SignalP"/>
    </source>
</evidence>
<proteinExistence type="predicted"/>
<sequence length="169" mass="19131">MARKTCLALVTLVWCFVSPALAYDENMESALVPIVQCRQLLDSVEGYLNNANWDKARTNVNYCTRVLRLKTNMKNVTSLLSEDNLKDKAIEYTVDIDNAMTQLDASAYTPNFIPSDTGGITDQNQKYQMQAKNFYYRVIQELDAFLGLAPVEELKNAQDKASKLVPEVY</sequence>
<dbReference type="Gene3D" id="1.20.120.290">
    <property type="entry name" value="Oxygen-evolving enhancer protein 3 (PsbQ), four-helix up-down bundle"/>
    <property type="match status" value="1"/>
</dbReference>
<keyword evidence="1" id="KW-0793">Thylakoid</keyword>
<dbReference type="AlphaFoldDB" id="A0AAV9IJI3"/>
<gene>
    <name evidence="3" type="ORF">GAYE_SCF42G5575</name>
</gene>
<name>A0AAV9IJI3_9RHOD</name>
<evidence type="ECO:0000313" key="3">
    <source>
        <dbReference type="EMBL" id="KAK4527650.1"/>
    </source>
</evidence>
<evidence type="ECO:0000256" key="1">
    <source>
        <dbReference type="ARBA" id="ARBA00023078"/>
    </source>
</evidence>
<keyword evidence="2" id="KW-0732">Signal</keyword>
<dbReference type="SUPFAM" id="SSF101112">
    <property type="entry name" value="Oxygen-evolving enhancer protein 3"/>
    <property type="match status" value="1"/>
</dbReference>
<evidence type="ECO:0000313" key="4">
    <source>
        <dbReference type="Proteomes" id="UP001300502"/>
    </source>
</evidence>
<accession>A0AAV9IJI3</accession>